<feature type="compositionally biased region" description="Gly residues" evidence="4">
    <location>
        <begin position="448"/>
        <end position="494"/>
    </location>
</feature>
<dbReference type="InterPro" id="IPR050641">
    <property type="entry name" value="RIFMO-like"/>
</dbReference>
<evidence type="ECO:0000256" key="4">
    <source>
        <dbReference type="SAM" id="MobiDB-lite"/>
    </source>
</evidence>
<keyword evidence="6" id="KW-0503">Monooxygenase</keyword>
<comment type="cofactor">
    <cofactor evidence="1">
        <name>FAD</name>
        <dbReference type="ChEBI" id="CHEBI:57692"/>
    </cofactor>
</comment>
<evidence type="ECO:0000256" key="1">
    <source>
        <dbReference type="ARBA" id="ARBA00001974"/>
    </source>
</evidence>
<dbReference type="PANTHER" id="PTHR43004">
    <property type="entry name" value="TRK SYSTEM POTASSIUM UPTAKE PROTEIN"/>
    <property type="match status" value="1"/>
</dbReference>
<dbReference type="Gene3D" id="3.40.30.120">
    <property type="match status" value="2"/>
</dbReference>
<evidence type="ECO:0000259" key="5">
    <source>
        <dbReference type="Pfam" id="PF01494"/>
    </source>
</evidence>
<keyword evidence="2" id="KW-0285">Flavoprotein</keyword>
<dbReference type="InterPro" id="IPR036188">
    <property type="entry name" value="FAD/NAD-bd_sf"/>
</dbReference>
<evidence type="ECO:0000313" key="7">
    <source>
        <dbReference type="Proteomes" id="UP001499843"/>
    </source>
</evidence>
<feature type="region of interest" description="Disordered" evidence="4">
    <location>
        <begin position="445"/>
        <end position="494"/>
    </location>
</feature>
<dbReference type="EMBL" id="BAAAQX010000005">
    <property type="protein sequence ID" value="GAA2206857.1"/>
    <property type="molecule type" value="Genomic_DNA"/>
</dbReference>
<dbReference type="SUPFAM" id="SSF51905">
    <property type="entry name" value="FAD/NAD(P)-binding domain"/>
    <property type="match status" value="1"/>
</dbReference>
<dbReference type="Pfam" id="PF21274">
    <property type="entry name" value="Rng_hyd_C"/>
    <property type="match status" value="1"/>
</dbReference>
<evidence type="ECO:0000313" key="6">
    <source>
        <dbReference type="EMBL" id="GAA2206857.1"/>
    </source>
</evidence>
<dbReference type="Pfam" id="PF01494">
    <property type="entry name" value="FAD_binding_3"/>
    <property type="match status" value="1"/>
</dbReference>
<reference evidence="6 7" key="1">
    <citation type="journal article" date="2019" name="Int. J. Syst. Evol. Microbiol.">
        <title>The Global Catalogue of Microorganisms (GCM) 10K type strain sequencing project: providing services to taxonomists for standard genome sequencing and annotation.</title>
        <authorList>
            <consortium name="The Broad Institute Genomics Platform"/>
            <consortium name="The Broad Institute Genome Sequencing Center for Infectious Disease"/>
            <person name="Wu L."/>
            <person name="Ma J."/>
        </authorList>
    </citation>
    <scope>NUCLEOTIDE SEQUENCE [LARGE SCALE GENOMIC DNA]</scope>
    <source>
        <strain evidence="6 7">JCM 16114</strain>
    </source>
</reference>
<name>A0ABN3CCS6_9ACTN</name>
<keyword evidence="3" id="KW-0274">FAD</keyword>
<organism evidence="6 7">
    <name type="scientific">Nonomuraea monospora</name>
    <dbReference type="NCBI Taxonomy" id="568818"/>
    <lineage>
        <taxon>Bacteria</taxon>
        <taxon>Bacillati</taxon>
        <taxon>Actinomycetota</taxon>
        <taxon>Actinomycetes</taxon>
        <taxon>Streptosporangiales</taxon>
        <taxon>Streptosporangiaceae</taxon>
        <taxon>Nonomuraea</taxon>
    </lineage>
</organism>
<sequence>METMEDVIIVGGGPVGLLLACELKLAGADPLVLESADGEARRTRSLGLRSLNARTVQSLALRGLVEPVERAQQEMLGGLSGPARDDVVGLMLEVLRKGGIRGHFAGMPLLEPAGGAEYLMLKQDRLEEILAERAVAMGVRIRQGRAVTDVTQDGSAATATLAGGQVVRGAYLVGCDGGRSVVRKRAGFAFDGTPPTMTGRTAVAELADPSLVTSSLRGPGGLVNLSLVPGEIATIEFDGGPGDRDAPMTAAELQASLRRVTGLEVVVERVETGIRYGDNTRHAETYRKGRVLLAGDAAHVHSPIGGQGLNLGMQDAFNLGWRLGLVVRGAAPESLLDGYTAERHPVAARVLRNARAQVALMRPGAQVEALREVLGEVIGLREGRRYFAGMMDGTAIDYAPGAAEPLVGRFVPDLRLTGTAGVAELLRDGRGLLIGFAQAGAGQAGTARAGGGQAGAGEAGAGQAGTARAGGGQAGAGEAGAGQAGTARAGGGQAGAALAGHRDRVRAAWAEPGGGVSAGVGTAGPGGGLGGAGAWLVRPDGYVAWAGEPGEAAEALTTWFGPPAVR</sequence>
<keyword evidence="6" id="KW-0560">Oxidoreductase</keyword>
<dbReference type="PRINTS" id="PR00420">
    <property type="entry name" value="RNGMNOXGNASE"/>
</dbReference>
<dbReference type="GO" id="GO:0004497">
    <property type="term" value="F:monooxygenase activity"/>
    <property type="evidence" value="ECO:0007669"/>
    <property type="project" value="UniProtKB-KW"/>
</dbReference>
<feature type="domain" description="FAD-binding" evidence="5">
    <location>
        <begin position="6"/>
        <end position="354"/>
    </location>
</feature>
<evidence type="ECO:0000256" key="2">
    <source>
        <dbReference type="ARBA" id="ARBA00022630"/>
    </source>
</evidence>
<keyword evidence="7" id="KW-1185">Reference proteome</keyword>
<evidence type="ECO:0000256" key="3">
    <source>
        <dbReference type="ARBA" id="ARBA00022827"/>
    </source>
</evidence>
<dbReference type="InterPro" id="IPR002938">
    <property type="entry name" value="FAD-bd"/>
</dbReference>
<comment type="caution">
    <text evidence="6">The sequence shown here is derived from an EMBL/GenBank/DDBJ whole genome shotgun (WGS) entry which is preliminary data.</text>
</comment>
<dbReference type="PANTHER" id="PTHR43004:SF19">
    <property type="entry name" value="BINDING MONOOXYGENASE, PUTATIVE (JCVI)-RELATED"/>
    <property type="match status" value="1"/>
</dbReference>
<gene>
    <name evidence="6" type="ORF">GCM10009850_023150</name>
</gene>
<dbReference type="Proteomes" id="UP001499843">
    <property type="component" value="Unassembled WGS sequence"/>
</dbReference>
<protein>
    <submittedName>
        <fullName evidence="6">FAD-dependent monooxygenase</fullName>
    </submittedName>
</protein>
<accession>A0ABN3CCS6</accession>
<dbReference type="Gene3D" id="3.50.50.60">
    <property type="entry name" value="FAD/NAD(P)-binding domain"/>
    <property type="match status" value="2"/>
</dbReference>
<proteinExistence type="predicted"/>